<protein>
    <submittedName>
        <fullName evidence="11">Archaeosortase A</fullName>
        <ecNumber evidence="11">3.4.22.-</ecNumber>
    </submittedName>
</protein>
<evidence type="ECO:0000256" key="10">
    <source>
        <dbReference type="SAM" id="Phobius"/>
    </source>
</evidence>
<dbReference type="InterPro" id="IPR026392">
    <property type="entry name" value="Exo/Archaeosortase_dom"/>
</dbReference>
<keyword evidence="6 10" id="KW-1133">Transmembrane helix</keyword>
<evidence type="ECO:0000256" key="1">
    <source>
        <dbReference type="ARBA" id="ARBA00004651"/>
    </source>
</evidence>
<dbReference type="RefSeq" id="WP_379738732.1">
    <property type="nucleotide sequence ID" value="NZ_JBHSVN010000001.1"/>
</dbReference>
<dbReference type="InterPro" id="IPR014522">
    <property type="entry name" value="ArtA"/>
</dbReference>
<keyword evidence="2" id="KW-1003">Cell membrane</keyword>
<feature type="transmembrane region" description="Helical" evidence="10">
    <location>
        <begin position="76"/>
        <end position="96"/>
    </location>
</feature>
<evidence type="ECO:0000256" key="3">
    <source>
        <dbReference type="ARBA" id="ARBA00022670"/>
    </source>
</evidence>
<evidence type="ECO:0000256" key="8">
    <source>
        <dbReference type="PIRSR" id="PIRSR025737-1"/>
    </source>
</evidence>
<dbReference type="GO" id="GO:0006508">
    <property type="term" value="P:proteolysis"/>
    <property type="evidence" value="ECO:0007669"/>
    <property type="project" value="UniProtKB-KW"/>
</dbReference>
<reference evidence="11 12" key="1">
    <citation type="journal article" date="2019" name="Int. J. Syst. Evol. Microbiol.">
        <title>The Global Catalogue of Microorganisms (GCM) 10K type strain sequencing project: providing services to taxonomists for standard genome sequencing and annotation.</title>
        <authorList>
            <consortium name="The Broad Institute Genomics Platform"/>
            <consortium name="The Broad Institute Genome Sequencing Center for Infectious Disease"/>
            <person name="Wu L."/>
            <person name="Ma J."/>
        </authorList>
    </citation>
    <scope>NUCLEOTIDE SEQUENCE [LARGE SCALE GENOMIC DNA]</scope>
    <source>
        <strain evidence="11 12">SKJ47</strain>
    </source>
</reference>
<name>A0ABD5UNM8_9EURY</name>
<dbReference type="InterPro" id="IPR019127">
    <property type="entry name" value="Exosortase"/>
</dbReference>
<dbReference type="GO" id="GO:0005886">
    <property type="term" value="C:plasma membrane"/>
    <property type="evidence" value="ECO:0007669"/>
    <property type="project" value="UniProtKB-SubCell"/>
</dbReference>
<evidence type="ECO:0000313" key="12">
    <source>
        <dbReference type="Proteomes" id="UP001596296"/>
    </source>
</evidence>
<comment type="subcellular location">
    <subcellularLocation>
        <location evidence="1">Cell membrane</location>
        <topology evidence="1">Multi-pass membrane protein</topology>
    </subcellularLocation>
</comment>
<keyword evidence="12" id="KW-1185">Reference proteome</keyword>
<evidence type="ECO:0000256" key="9">
    <source>
        <dbReference type="PIRSR" id="PIRSR025737-2"/>
    </source>
</evidence>
<keyword evidence="5 11" id="KW-0378">Hydrolase</keyword>
<feature type="active site" description="Acyl-thioester intermediate" evidence="8">
    <location>
        <position position="191"/>
    </location>
</feature>
<feature type="site" description="Transition state stabilizer" evidence="9">
    <location>
        <position position="271"/>
    </location>
</feature>
<dbReference type="PIRSF" id="PIRSF025737">
    <property type="entry name" value="Cyco1"/>
    <property type="match status" value="1"/>
</dbReference>
<evidence type="ECO:0000256" key="5">
    <source>
        <dbReference type="ARBA" id="ARBA00022801"/>
    </source>
</evidence>
<evidence type="ECO:0000256" key="2">
    <source>
        <dbReference type="ARBA" id="ARBA00022475"/>
    </source>
</evidence>
<organism evidence="11 12">
    <name type="scientific">Halopenitus salinus</name>
    <dbReference type="NCBI Taxonomy" id="1198295"/>
    <lineage>
        <taxon>Archaea</taxon>
        <taxon>Methanobacteriati</taxon>
        <taxon>Methanobacteriota</taxon>
        <taxon>Stenosarchaea group</taxon>
        <taxon>Halobacteria</taxon>
        <taxon>Halobacteriales</taxon>
        <taxon>Haloferacaceae</taxon>
        <taxon>Halopenitus</taxon>
    </lineage>
</organism>
<feature type="transmembrane region" description="Helical" evidence="10">
    <location>
        <begin position="103"/>
        <end position="120"/>
    </location>
</feature>
<feature type="transmembrane region" description="Helical" evidence="10">
    <location>
        <begin position="22"/>
        <end position="39"/>
    </location>
</feature>
<keyword evidence="3" id="KW-0645">Protease</keyword>
<dbReference type="NCBIfam" id="TIGR04178">
    <property type="entry name" value="exo_archaeo"/>
    <property type="match status" value="1"/>
</dbReference>
<feature type="active site" description="Proton donor" evidence="8">
    <location>
        <position position="232"/>
    </location>
</feature>
<proteinExistence type="predicted"/>
<keyword evidence="7 10" id="KW-0472">Membrane</keyword>
<feature type="transmembrane region" description="Helical" evidence="10">
    <location>
        <begin position="272"/>
        <end position="290"/>
    </location>
</feature>
<dbReference type="AlphaFoldDB" id="A0ABD5UNM8"/>
<evidence type="ECO:0000256" key="6">
    <source>
        <dbReference type="ARBA" id="ARBA00022989"/>
    </source>
</evidence>
<accession>A0ABD5UNM8</accession>
<evidence type="ECO:0000256" key="7">
    <source>
        <dbReference type="ARBA" id="ARBA00023136"/>
    </source>
</evidence>
<comment type="caution">
    <text evidence="11">The sequence shown here is derived from an EMBL/GenBank/DDBJ whole genome shotgun (WGS) entry which is preliminary data.</text>
</comment>
<dbReference type="Proteomes" id="UP001596296">
    <property type="component" value="Unassembled WGS sequence"/>
</dbReference>
<dbReference type="GO" id="GO:0008233">
    <property type="term" value="F:peptidase activity"/>
    <property type="evidence" value="ECO:0007669"/>
    <property type="project" value="UniProtKB-KW"/>
</dbReference>
<dbReference type="NCBIfam" id="TIGR04125">
    <property type="entry name" value="exosort_PGF_TRM"/>
    <property type="match status" value="1"/>
</dbReference>
<feature type="transmembrane region" description="Helical" evidence="10">
    <location>
        <begin position="218"/>
        <end position="239"/>
    </location>
</feature>
<feature type="transmembrane region" description="Helical" evidence="10">
    <location>
        <begin position="182"/>
        <end position="206"/>
    </location>
</feature>
<feature type="transmembrane region" description="Helical" evidence="10">
    <location>
        <begin position="51"/>
        <end position="70"/>
    </location>
</feature>
<evidence type="ECO:0000256" key="4">
    <source>
        <dbReference type="ARBA" id="ARBA00022692"/>
    </source>
</evidence>
<gene>
    <name evidence="11" type="primary">artA</name>
    <name evidence="11" type="ORF">ACFQE9_00290</name>
</gene>
<dbReference type="EMBL" id="JBHSXL010000001">
    <property type="protein sequence ID" value="MFC6891074.1"/>
    <property type="molecule type" value="Genomic_DNA"/>
</dbReference>
<dbReference type="Pfam" id="PF09721">
    <property type="entry name" value="Exosortase_EpsH"/>
    <property type="match status" value="1"/>
</dbReference>
<sequence>MIGVIGESTPQTLSVLASLPDTFTFAWIVAALFVVAAVLDRYGREEGRSLAAGTWVLFGAFWLTMVPYFALEHLSYVESALSLVAVPACVYAGYLLYRGRESLFVLTRAVAAMLIIYLPFETIPAVSVGGVTIPEPKRVLIEIVASQTATAMSLLGYSPALIENSQGYLSTFRWVYGPEEHVVLVSVVLACTGIGSMAIFAGLIAAVDAPIERKIRGLAVSIPLIYVLNIARTTFITVVTGNQYMHWQPELVLAMFGASDPYRVSFLVSDRIISQLLAVVALVAITYLVARQIPELVVVLEDVLYVLTGEEHDLLAALDLPREPTNRTR</sequence>
<keyword evidence="4 10" id="KW-0812">Transmembrane</keyword>
<evidence type="ECO:0000313" key="11">
    <source>
        <dbReference type="EMBL" id="MFC6891074.1"/>
    </source>
</evidence>
<dbReference type="EC" id="3.4.22.-" evidence="11"/>